<dbReference type="Proteomes" id="UP000077315">
    <property type="component" value="Unassembled WGS sequence"/>
</dbReference>
<dbReference type="AlphaFoldDB" id="A0A167NYV9"/>
<dbReference type="OrthoDB" id="2263388at2759"/>
<dbReference type="RefSeq" id="XP_018294944.1">
    <property type="nucleotide sequence ID" value="XM_018441034.1"/>
</dbReference>
<protein>
    <submittedName>
        <fullName evidence="1">Uncharacterized protein</fullName>
    </submittedName>
</protein>
<proteinExistence type="predicted"/>
<name>A0A167NYV9_PHYB8</name>
<dbReference type="VEuPathDB" id="FungiDB:PHYBLDRAFT_62912"/>
<reference evidence="2" key="1">
    <citation type="submission" date="2015-06" db="EMBL/GenBank/DDBJ databases">
        <title>Expansion of signal transduction pathways in fungi by whole-genome duplication.</title>
        <authorList>
            <consortium name="DOE Joint Genome Institute"/>
            <person name="Corrochano L.M."/>
            <person name="Kuo A."/>
            <person name="Marcet-Houben M."/>
            <person name="Polaino S."/>
            <person name="Salamov A."/>
            <person name="Villalobos J.M."/>
            <person name="Alvarez M.I."/>
            <person name="Avalos J."/>
            <person name="Benito E.P."/>
            <person name="Benoit I."/>
            <person name="Burger G."/>
            <person name="Camino L.P."/>
            <person name="Canovas D."/>
            <person name="Cerda-Olmedo E."/>
            <person name="Cheng J.-F."/>
            <person name="Dominguez A."/>
            <person name="Elias M."/>
            <person name="Eslava A.P."/>
            <person name="Glaser F."/>
            <person name="Grimwood J."/>
            <person name="Gutierrez G."/>
            <person name="Heitman J."/>
            <person name="Henrissat B."/>
            <person name="Iturriaga E.A."/>
            <person name="Lang B.F."/>
            <person name="Lavin J.L."/>
            <person name="Lee S."/>
            <person name="Li W."/>
            <person name="Lindquist E."/>
            <person name="Lopez-Garcia S."/>
            <person name="Luque E.M."/>
            <person name="Marcos A.T."/>
            <person name="Martin J."/>
            <person name="McCluskey K."/>
            <person name="Medina H.R."/>
            <person name="Miralles-Duran A."/>
            <person name="Miyazaki A."/>
            <person name="Munoz-Torres E."/>
            <person name="Oguiza J.A."/>
            <person name="Ohm R."/>
            <person name="Olmedo M."/>
            <person name="Orejas M."/>
            <person name="Ortiz-Castellanos L."/>
            <person name="Pisabarro A.G."/>
            <person name="Rodriguez-Romero J."/>
            <person name="Ruiz-Herrera J."/>
            <person name="Ruiz-Vazquez R."/>
            <person name="Sanz C."/>
            <person name="Schackwitz W."/>
            <person name="Schmutz J."/>
            <person name="Shahriari M."/>
            <person name="Shelest E."/>
            <person name="Silva-Franco F."/>
            <person name="Soanes D."/>
            <person name="Syed K."/>
            <person name="Tagua V.G."/>
            <person name="Talbot N.J."/>
            <person name="Thon M."/>
            <person name="De vries R.P."/>
            <person name="Wiebenga A."/>
            <person name="Yadav J.S."/>
            <person name="Braun E.L."/>
            <person name="Baker S."/>
            <person name="Garre V."/>
            <person name="Horwitz B."/>
            <person name="Torres-Martinez S."/>
            <person name="Idnurm A."/>
            <person name="Herrera-Estrella A."/>
            <person name="Gabaldon T."/>
            <person name="Grigoriev I.V."/>
        </authorList>
    </citation>
    <scope>NUCLEOTIDE SEQUENCE [LARGE SCALE GENOMIC DNA]</scope>
    <source>
        <strain evidence="2">NRRL 1555(-)</strain>
    </source>
</reference>
<keyword evidence="2" id="KW-1185">Reference proteome</keyword>
<evidence type="ECO:0000313" key="2">
    <source>
        <dbReference type="Proteomes" id="UP000077315"/>
    </source>
</evidence>
<gene>
    <name evidence="1" type="ORF">PHYBLDRAFT_62912</name>
</gene>
<dbReference type="InParanoid" id="A0A167NYV9"/>
<sequence length="170" mass="19219">MTEIDQFIPNDVDMYHVKNDTSNNDESVKLVKGHEYDVCSSGCQLYDINDNQKSCVDCSKPQYKTDPKQSQTPATSMKLMSVGDMFSQILADPATRELLRYRANRESVAGQLSNIFDGDNYKQLVQQGLFSNPDDIAIELYTNGFANEKKGKNSYTIIHCIIFNLDPSIR</sequence>
<accession>A0A167NYV9</accession>
<dbReference type="EMBL" id="KV440975">
    <property type="protein sequence ID" value="OAD76904.1"/>
    <property type="molecule type" value="Genomic_DNA"/>
</dbReference>
<organism evidence="1 2">
    <name type="scientific">Phycomyces blakesleeanus (strain ATCC 8743b / DSM 1359 / FGSC 10004 / NBRC 33097 / NRRL 1555)</name>
    <dbReference type="NCBI Taxonomy" id="763407"/>
    <lineage>
        <taxon>Eukaryota</taxon>
        <taxon>Fungi</taxon>
        <taxon>Fungi incertae sedis</taxon>
        <taxon>Mucoromycota</taxon>
        <taxon>Mucoromycotina</taxon>
        <taxon>Mucoromycetes</taxon>
        <taxon>Mucorales</taxon>
        <taxon>Phycomycetaceae</taxon>
        <taxon>Phycomyces</taxon>
    </lineage>
</organism>
<evidence type="ECO:0000313" key="1">
    <source>
        <dbReference type="EMBL" id="OAD76904.1"/>
    </source>
</evidence>
<dbReference type="GeneID" id="29001940"/>